<feature type="domain" description="Novel STAND NTPase 3" evidence="1">
    <location>
        <begin position="155"/>
        <end position="275"/>
    </location>
</feature>
<keyword evidence="3" id="KW-1185">Reference proteome</keyword>
<dbReference type="Proteomes" id="UP001497602">
    <property type="component" value="Unassembled WGS sequence"/>
</dbReference>
<evidence type="ECO:0000313" key="2">
    <source>
        <dbReference type="EMBL" id="CAL2105501.1"/>
    </source>
</evidence>
<name>A0ABP1F9M2_9FLAO</name>
<dbReference type="InterPro" id="IPR049050">
    <property type="entry name" value="nSTAND3"/>
</dbReference>
<evidence type="ECO:0000313" key="3">
    <source>
        <dbReference type="Proteomes" id="UP001497602"/>
    </source>
</evidence>
<gene>
    <name evidence="2" type="ORF">T190115A13A_160034</name>
</gene>
<evidence type="ECO:0000259" key="1">
    <source>
        <dbReference type="Pfam" id="PF20720"/>
    </source>
</evidence>
<comment type="caution">
    <text evidence="2">The sequence shown here is derived from an EMBL/GenBank/DDBJ whole genome shotgun (WGS) entry which is preliminary data.</text>
</comment>
<sequence length="1196" mass="141289">MAKKISSVGPRDYKISEIKRLFIESHNECAEPNCDNSLIGEDNITVIGKICHIEAANKNGPRFNKKMDNDERRSYNNLILLCDEHHRIIDNPINEYKYTKEELLKWKRDHISRNRNSSYKISIDHIQQFINETKNYYQKIDSLDGPYKPKVSDDYVTRDIQSELSEMLKKEKVLLLTGISFCGKSQTAFSIANDFYESGYLYKRVLNTRDASLFLESIGNKRICILEDPFGHTFSSEKKSELKLVRDMLKTLPKDNLLIITSKKEIVLSVNNESRLKDCSIGNHKWFDLTSKDRSFLTIAWKKLTEDTKILVENVSGVENLIINEYEIQVGQLAYLSKMQELRSEIINPKKLYQLAQIDINDICNDILDRNDLSWKILALLGLGANTKDGLTLNDFDYILEREHNELSLEIRSTDSILNSSKKAKEFALPSYEISYNNIYPIEVVLEYLEQIGFIEFEKNQFIFRHPHYQEISKNILKKLSRFKRKDLIVSILNLLTCLNQESAFICANNLKLIFECFEEFQELIIEKTYYTSERSFFPKVSDSCNLFLMNIYDNSKMEFYRSKIASRLQRKSEEYGILFYDQRPYRYSHIDLYKRDVILSSSEYEKNIISIKNNESLSVENVWNSLITINALKLEPNIEILEYAFKSNEVFIRNICVYLYFLHLNILYDSHLKDKILIDEHPSIIYFALKGFFQGLHLNNLHLNKEISERFEYFFKSDKVFCIRASTLMTNFDTDYADDSILWDKIPESKHIWVWRIWAKFFISFLKVFPKDIRYSHNARYSGMMDKAKDVVYPSQGKMITKNMLKRLKEISKARLLDHHEMNLIEFFIVSTSKEPELRKKIFKKFFDYKLPTYFVGYNLVWTFGIWDILSEKEKIIIVNTVGEDRSDKIWLQAIVLNDQLLPPSLLIKAIFNDSEFLSQEISMLIDNIDRNLLEKMIIVYIGNDNAFHELSISGSSKLVKEIIYYIVANHIPVKYENCLFIFLRHFINSVPVDEFDMYKAIWRKTYTQAENQFELLDTVIKIVGKSTFCFKETTYLFKVIIDFHLERNEGEELAKKLADNFEYLNYSSSLRDLIKVLNTQDFFDEYLIPEMQSQFRVLTLLYNCEENKYSNEDQKLITKEILDITSREEVKLKSIFYTISDLGNNENFNKEYLDKLQEIPNTIKDRQKEYFQIGKENKLLDKFKYYYNVLPVVV</sequence>
<accession>A0ABP1F9M2</accession>
<dbReference type="RefSeq" id="WP_348737326.1">
    <property type="nucleotide sequence ID" value="NZ_CAXJRC010000007.1"/>
</dbReference>
<organism evidence="2 3">
    <name type="scientific">Tenacibaculum vairaonense</name>
    <dbReference type="NCBI Taxonomy" id="3137860"/>
    <lineage>
        <taxon>Bacteria</taxon>
        <taxon>Pseudomonadati</taxon>
        <taxon>Bacteroidota</taxon>
        <taxon>Flavobacteriia</taxon>
        <taxon>Flavobacteriales</taxon>
        <taxon>Flavobacteriaceae</taxon>
        <taxon>Tenacibaculum</taxon>
    </lineage>
</organism>
<protein>
    <recommendedName>
        <fullName evidence="1">Novel STAND NTPase 3 domain-containing protein</fullName>
    </recommendedName>
</protein>
<proteinExistence type="predicted"/>
<dbReference type="Pfam" id="PF20720">
    <property type="entry name" value="nSTAND3"/>
    <property type="match status" value="1"/>
</dbReference>
<reference evidence="2 3" key="1">
    <citation type="submission" date="2024-05" db="EMBL/GenBank/DDBJ databases">
        <authorList>
            <person name="Duchaud E."/>
        </authorList>
    </citation>
    <scope>NUCLEOTIDE SEQUENCE [LARGE SCALE GENOMIC DNA]</scope>
    <source>
        <strain evidence="2">Ena-SAMPLE-TAB-13-05-2024-13:56:06:370-140305</strain>
    </source>
</reference>
<dbReference type="EMBL" id="CAXJRC010000007">
    <property type="protein sequence ID" value="CAL2105501.1"/>
    <property type="molecule type" value="Genomic_DNA"/>
</dbReference>